<dbReference type="Pfam" id="PF13921">
    <property type="entry name" value="Myb_DNA-bind_6"/>
    <property type="match status" value="1"/>
</dbReference>
<dbReference type="GO" id="GO:0005634">
    <property type="term" value="C:nucleus"/>
    <property type="evidence" value="ECO:0007669"/>
    <property type="project" value="UniProtKB-SubCell"/>
</dbReference>
<evidence type="ECO:0000256" key="7">
    <source>
        <dbReference type="SAM" id="MobiDB-lite"/>
    </source>
</evidence>
<dbReference type="PANTHER" id="PTHR45614:SF178">
    <property type="entry name" value="(RAPE) HYPOTHETICAL PROTEIN"/>
    <property type="match status" value="1"/>
</dbReference>
<dbReference type="CDD" id="cd00167">
    <property type="entry name" value="SANT"/>
    <property type="match status" value="2"/>
</dbReference>
<proteinExistence type="predicted"/>
<feature type="domain" description="HTH myb-type" evidence="9">
    <location>
        <begin position="57"/>
        <end position="104"/>
    </location>
</feature>
<evidence type="ECO:0000256" key="5">
    <source>
        <dbReference type="ARBA" id="ARBA00023163"/>
    </source>
</evidence>
<keyword evidence="4" id="KW-0238">DNA-binding</keyword>
<dbReference type="AlphaFoldDB" id="A0ABC8LB90"/>
<dbReference type="Gene3D" id="1.10.10.60">
    <property type="entry name" value="Homeodomain-like"/>
    <property type="match status" value="2"/>
</dbReference>
<feature type="region of interest" description="Disordered" evidence="7">
    <location>
        <begin position="228"/>
        <end position="254"/>
    </location>
</feature>
<comment type="caution">
    <text evidence="10">The sequence shown here is derived from an EMBL/GenBank/DDBJ whole genome shotgun (WGS) entry which is preliminary data.</text>
</comment>
<evidence type="ECO:0000256" key="3">
    <source>
        <dbReference type="ARBA" id="ARBA00023015"/>
    </source>
</evidence>
<feature type="region of interest" description="Disordered" evidence="7">
    <location>
        <begin position="1"/>
        <end position="29"/>
    </location>
</feature>
<dbReference type="InterPro" id="IPR009057">
    <property type="entry name" value="Homeodomain-like_sf"/>
</dbReference>
<dbReference type="FunFam" id="1.10.10.60:FF:000010">
    <property type="entry name" value="Transcriptional activator Myb isoform A"/>
    <property type="match status" value="1"/>
</dbReference>
<evidence type="ECO:0000313" key="11">
    <source>
        <dbReference type="Proteomes" id="UP001642260"/>
    </source>
</evidence>
<dbReference type="PROSITE" id="PS51294">
    <property type="entry name" value="HTH_MYB"/>
    <property type="match status" value="2"/>
</dbReference>
<evidence type="ECO:0000259" key="8">
    <source>
        <dbReference type="PROSITE" id="PS50090"/>
    </source>
</evidence>
<sequence>MDRSPYDDQVGGPAGRHMATDPCVDRSPYGDQVDMKIATMKMSRGSNGFDNKKTHGQKVHWTRSEDDKLKQLVEQIGPQKWNIIGLHFSGRTGKICRERWYNQLAPNINKGPFTKEEEEMLLVAHRIHGNRWAVIAKLFPGRTDSVVRNHYHVTMARCKRKVLSSTPTSPFNQIWSHYFTLPRLSYYLYPFQRYQMDNSRGPWPYTSASAPRSDQLGSNVHHELDLERGKSNHQAATPDHEKNSSGEDGTSVIDHGEKRDVPFFDFLGVGLDLSLEL</sequence>
<dbReference type="InterPro" id="IPR017930">
    <property type="entry name" value="Myb_dom"/>
</dbReference>
<dbReference type="PROSITE" id="PS50090">
    <property type="entry name" value="MYB_LIKE"/>
    <property type="match status" value="2"/>
</dbReference>
<dbReference type="SMART" id="SM00717">
    <property type="entry name" value="SANT"/>
    <property type="match status" value="2"/>
</dbReference>
<feature type="domain" description="Myb-like" evidence="8">
    <location>
        <begin position="105"/>
        <end position="155"/>
    </location>
</feature>
<gene>
    <name evidence="10" type="ORF">ERUC_LOCUS33250</name>
</gene>
<organism evidence="10 11">
    <name type="scientific">Eruca vesicaria subsp. sativa</name>
    <name type="common">Garden rocket</name>
    <name type="synonym">Eruca sativa</name>
    <dbReference type="NCBI Taxonomy" id="29727"/>
    <lineage>
        <taxon>Eukaryota</taxon>
        <taxon>Viridiplantae</taxon>
        <taxon>Streptophyta</taxon>
        <taxon>Embryophyta</taxon>
        <taxon>Tracheophyta</taxon>
        <taxon>Spermatophyta</taxon>
        <taxon>Magnoliopsida</taxon>
        <taxon>eudicotyledons</taxon>
        <taxon>Gunneridae</taxon>
        <taxon>Pentapetalae</taxon>
        <taxon>rosids</taxon>
        <taxon>malvids</taxon>
        <taxon>Brassicales</taxon>
        <taxon>Brassicaceae</taxon>
        <taxon>Brassiceae</taxon>
        <taxon>Eruca</taxon>
    </lineage>
</organism>
<evidence type="ECO:0000256" key="2">
    <source>
        <dbReference type="ARBA" id="ARBA00022737"/>
    </source>
</evidence>
<feature type="domain" description="HTH myb-type" evidence="9">
    <location>
        <begin position="105"/>
        <end position="159"/>
    </location>
</feature>
<dbReference type="PANTHER" id="PTHR45614">
    <property type="entry name" value="MYB PROTEIN-RELATED"/>
    <property type="match status" value="1"/>
</dbReference>
<feature type="domain" description="Myb-like" evidence="8">
    <location>
        <begin position="53"/>
        <end position="104"/>
    </location>
</feature>
<keyword evidence="11" id="KW-1185">Reference proteome</keyword>
<evidence type="ECO:0000256" key="1">
    <source>
        <dbReference type="ARBA" id="ARBA00004123"/>
    </source>
</evidence>
<dbReference type="GO" id="GO:0003677">
    <property type="term" value="F:DNA binding"/>
    <property type="evidence" value="ECO:0007669"/>
    <property type="project" value="UniProtKB-KW"/>
</dbReference>
<evidence type="ECO:0000259" key="9">
    <source>
        <dbReference type="PROSITE" id="PS51294"/>
    </source>
</evidence>
<evidence type="ECO:0000256" key="6">
    <source>
        <dbReference type="ARBA" id="ARBA00023242"/>
    </source>
</evidence>
<evidence type="ECO:0000313" key="10">
    <source>
        <dbReference type="EMBL" id="CAH8380767.1"/>
    </source>
</evidence>
<dbReference type="InterPro" id="IPR001005">
    <property type="entry name" value="SANT/Myb"/>
</dbReference>
<dbReference type="SUPFAM" id="SSF46689">
    <property type="entry name" value="Homeodomain-like"/>
    <property type="match status" value="1"/>
</dbReference>
<keyword evidence="6" id="KW-0539">Nucleus</keyword>
<evidence type="ECO:0000256" key="4">
    <source>
        <dbReference type="ARBA" id="ARBA00023125"/>
    </source>
</evidence>
<accession>A0ABC8LB90</accession>
<comment type="subcellular location">
    <subcellularLocation>
        <location evidence="1">Nucleus</location>
    </subcellularLocation>
</comment>
<dbReference type="EMBL" id="CAKOAT010494043">
    <property type="protein sequence ID" value="CAH8380767.1"/>
    <property type="molecule type" value="Genomic_DNA"/>
</dbReference>
<keyword evidence="5" id="KW-0804">Transcription</keyword>
<dbReference type="Proteomes" id="UP001642260">
    <property type="component" value="Unassembled WGS sequence"/>
</dbReference>
<name>A0ABC8LB90_ERUVS</name>
<reference evidence="10 11" key="1">
    <citation type="submission" date="2022-03" db="EMBL/GenBank/DDBJ databases">
        <authorList>
            <person name="Macdonald S."/>
            <person name="Ahmed S."/>
            <person name="Newling K."/>
        </authorList>
    </citation>
    <scope>NUCLEOTIDE SEQUENCE [LARGE SCALE GENOMIC DNA]</scope>
</reference>
<keyword evidence="2" id="KW-0677">Repeat</keyword>
<protein>
    <submittedName>
        <fullName evidence="10">Uncharacterized protein</fullName>
    </submittedName>
</protein>
<keyword evidence="3" id="KW-0805">Transcription regulation</keyword>
<dbReference type="InterPro" id="IPR050560">
    <property type="entry name" value="MYB_TF"/>
</dbReference>